<dbReference type="InterPro" id="IPR043502">
    <property type="entry name" value="DNA/RNA_pol_sf"/>
</dbReference>
<evidence type="ECO:0000313" key="4">
    <source>
        <dbReference type="Proteomes" id="UP000257109"/>
    </source>
</evidence>
<gene>
    <name evidence="3" type="primary">pol</name>
    <name evidence="3" type="ORF">CR513_13360</name>
</gene>
<name>A0A371HJY5_MUCPR</name>
<accession>A0A371HJY5</accession>
<comment type="caution">
    <text evidence="3">The sequence shown here is derived from an EMBL/GenBank/DDBJ whole genome shotgun (WGS) entry which is preliminary data.</text>
</comment>
<dbReference type="PROSITE" id="PS50878">
    <property type="entry name" value="RT_POL"/>
    <property type="match status" value="1"/>
</dbReference>
<feature type="non-terminal residue" evidence="3">
    <location>
        <position position="1"/>
    </location>
</feature>
<feature type="compositionally biased region" description="Basic and acidic residues" evidence="1">
    <location>
        <begin position="147"/>
        <end position="156"/>
    </location>
</feature>
<evidence type="ECO:0000259" key="2">
    <source>
        <dbReference type="PROSITE" id="PS50878"/>
    </source>
</evidence>
<sequence>MVSFGLTNAPNTFMRIMNCVLCSFIGKFVVVYFDDILIYSKTLDKHVEYLHAALNVLRENKLYGNLKKCSFCLESVVFFDFVVSSKGISEEFDSRMNPFEEGGNGRNPTDKDKNNLRDVGGPMTRSKTKTMKQSMSGLSSGINENLKQSESEAAQK</sequence>
<dbReference type="PANTHER" id="PTHR24559">
    <property type="entry name" value="TRANSPOSON TY3-I GAG-POL POLYPROTEIN"/>
    <property type="match status" value="1"/>
</dbReference>
<dbReference type="Proteomes" id="UP000257109">
    <property type="component" value="Unassembled WGS sequence"/>
</dbReference>
<organism evidence="3 4">
    <name type="scientific">Mucuna pruriens</name>
    <name type="common">Velvet bean</name>
    <name type="synonym">Dolichos pruriens</name>
    <dbReference type="NCBI Taxonomy" id="157652"/>
    <lineage>
        <taxon>Eukaryota</taxon>
        <taxon>Viridiplantae</taxon>
        <taxon>Streptophyta</taxon>
        <taxon>Embryophyta</taxon>
        <taxon>Tracheophyta</taxon>
        <taxon>Spermatophyta</taxon>
        <taxon>Magnoliopsida</taxon>
        <taxon>eudicotyledons</taxon>
        <taxon>Gunneridae</taxon>
        <taxon>Pentapetalae</taxon>
        <taxon>rosids</taxon>
        <taxon>fabids</taxon>
        <taxon>Fabales</taxon>
        <taxon>Fabaceae</taxon>
        <taxon>Papilionoideae</taxon>
        <taxon>50 kb inversion clade</taxon>
        <taxon>NPAAA clade</taxon>
        <taxon>indigoferoid/millettioid clade</taxon>
        <taxon>Phaseoleae</taxon>
        <taxon>Mucuna</taxon>
    </lineage>
</organism>
<feature type="compositionally biased region" description="Polar residues" evidence="1">
    <location>
        <begin position="131"/>
        <end position="146"/>
    </location>
</feature>
<dbReference type="InterPro" id="IPR043128">
    <property type="entry name" value="Rev_trsase/Diguanyl_cyclase"/>
</dbReference>
<feature type="region of interest" description="Disordered" evidence="1">
    <location>
        <begin position="94"/>
        <end position="156"/>
    </location>
</feature>
<dbReference type="InterPro" id="IPR053134">
    <property type="entry name" value="RNA-dir_DNA_polymerase"/>
</dbReference>
<dbReference type="OrthoDB" id="415724at2759"/>
<protein>
    <submittedName>
        <fullName evidence="3">Retrovirus-related Pol polyprotein from transposon 17.6</fullName>
    </submittedName>
</protein>
<evidence type="ECO:0000313" key="3">
    <source>
        <dbReference type="EMBL" id="RDY03087.1"/>
    </source>
</evidence>
<reference evidence="3" key="1">
    <citation type="submission" date="2018-05" db="EMBL/GenBank/DDBJ databases">
        <title>Draft genome of Mucuna pruriens seed.</title>
        <authorList>
            <person name="Nnadi N.E."/>
            <person name="Vos R."/>
            <person name="Hasami M.H."/>
            <person name="Devisetty U.K."/>
            <person name="Aguiy J.C."/>
        </authorList>
    </citation>
    <scope>NUCLEOTIDE SEQUENCE [LARGE SCALE GENOMIC DNA]</scope>
    <source>
        <strain evidence="3">JCA_2017</strain>
    </source>
</reference>
<dbReference type="Gene3D" id="3.30.70.270">
    <property type="match status" value="1"/>
</dbReference>
<dbReference type="EMBL" id="QJKJ01002385">
    <property type="protein sequence ID" value="RDY03087.1"/>
    <property type="molecule type" value="Genomic_DNA"/>
</dbReference>
<dbReference type="AlphaFoldDB" id="A0A371HJY5"/>
<dbReference type="Pfam" id="PF00078">
    <property type="entry name" value="RVT_1"/>
    <property type="match status" value="1"/>
</dbReference>
<dbReference type="InterPro" id="IPR000477">
    <property type="entry name" value="RT_dom"/>
</dbReference>
<dbReference type="SUPFAM" id="SSF56672">
    <property type="entry name" value="DNA/RNA polymerases"/>
    <property type="match status" value="1"/>
</dbReference>
<dbReference type="CDD" id="cd01647">
    <property type="entry name" value="RT_LTR"/>
    <property type="match status" value="1"/>
</dbReference>
<proteinExistence type="predicted"/>
<dbReference type="PANTHER" id="PTHR24559:SF437">
    <property type="entry name" value="RNA-DIRECTED DNA POLYMERASE HOMOLOG"/>
    <property type="match status" value="1"/>
</dbReference>
<evidence type="ECO:0000256" key="1">
    <source>
        <dbReference type="SAM" id="MobiDB-lite"/>
    </source>
</evidence>
<keyword evidence="4" id="KW-1185">Reference proteome</keyword>
<feature type="domain" description="Reverse transcriptase" evidence="2">
    <location>
        <begin position="1"/>
        <end position="83"/>
    </location>
</feature>